<keyword evidence="2" id="KW-1185">Reference proteome</keyword>
<accession>A0ABS5AFT9</accession>
<dbReference type="InterPro" id="IPR011990">
    <property type="entry name" value="TPR-like_helical_dom_sf"/>
</dbReference>
<gene>
    <name evidence="1" type="ORF">JOF53_004078</name>
</gene>
<dbReference type="SUPFAM" id="SSF48452">
    <property type="entry name" value="TPR-like"/>
    <property type="match status" value="1"/>
</dbReference>
<organism evidence="1 2">
    <name type="scientific">Crossiella equi</name>
    <dbReference type="NCBI Taxonomy" id="130796"/>
    <lineage>
        <taxon>Bacteria</taxon>
        <taxon>Bacillati</taxon>
        <taxon>Actinomycetota</taxon>
        <taxon>Actinomycetes</taxon>
        <taxon>Pseudonocardiales</taxon>
        <taxon>Pseudonocardiaceae</taxon>
        <taxon>Crossiella</taxon>
    </lineage>
</organism>
<dbReference type="RefSeq" id="WP_086788440.1">
    <property type="nucleotide sequence ID" value="NZ_JAGIOO010000001.1"/>
</dbReference>
<proteinExistence type="predicted"/>
<dbReference type="Proteomes" id="UP001519363">
    <property type="component" value="Unassembled WGS sequence"/>
</dbReference>
<name>A0ABS5AFT9_9PSEU</name>
<protein>
    <submittedName>
        <fullName evidence="1">Tetratricopeptide (TPR) repeat protein</fullName>
    </submittedName>
</protein>
<reference evidence="1 2" key="1">
    <citation type="submission" date="2021-03" db="EMBL/GenBank/DDBJ databases">
        <title>Sequencing the genomes of 1000 actinobacteria strains.</title>
        <authorList>
            <person name="Klenk H.-P."/>
        </authorList>
    </citation>
    <scope>NUCLEOTIDE SEQUENCE [LARGE SCALE GENOMIC DNA]</scope>
    <source>
        <strain evidence="1 2">DSM 44580</strain>
    </source>
</reference>
<dbReference type="EMBL" id="JAGIOO010000001">
    <property type="protein sequence ID" value="MBP2475206.1"/>
    <property type="molecule type" value="Genomic_DNA"/>
</dbReference>
<comment type="caution">
    <text evidence="1">The sequence shown here is derived from an EMBL/GenBank/DDBJ whole genome shotgun (WGS) entry which is preliminary data.</text>
</comment>
<evidence type="ECO:0000313" key="1">
    <source>
        <dbReference type="EMBL" id="MBP2475206.1"/>
    </source>
</evidence>
<evidence type="ECO:0000313" key="2">
    <source>
        <dbReference type="Proteomes" id="UP001519363"/>
    </source>
</evidence>
<dbReference type="Gene3D" id="1.25.40.10">
    <property type="entry name" value="Tetratricopeptide repeat domain"/>
    <property type="match status" value="1"/>
</dbReference>
<sequence>MTHHRPGEAAVLLAESALRSARTAAERGQDADAEAMAREGLSELVGPPTAETDRLRMELLELLLLVTEPVWSRSPEFRAANPLERWAADLEASATRTGELQLRIRAAAVAARVLHRTQGVEAALEVQQRAVELARQSGDAVVQFLTLSAYGRELGKRDLRAGLAVLLEAEKRAKATPEIMASRSPVLRGAFRRTELQIGIGEFDAGYLGIAKQRLEFAVNRLRAEPISAPLLPTALNYLAQVQLACGLTDPAGDTLTEALGLGDGTPDAWHAYSLALFGRLRVEHGDLAAGVHVLETAWSEAQRTRSLTVATLVCNLYAEGLLVMAGRHVETLNAAEELLAANLERCQRSAMVRSEVAAHSLLARLHLVLDELPQAQVASDAAMELYGRRGPLPSLRGEEVLYWHAEVQRRCGRVDLAVDALGAARQLVRTKGGSLDPDLRELFLAVPLNQRIAAPMDGVAEGMGEL</sequence>